<proteinExistence type="predicted"/>
<evidence type="ECO:0000313" key="2">
    <source>
        <dbReference type="EMBL" id="KAK9890651.1"/>
    </source>
</evidence>
<protein>
    <submittedName>
        <fullName evidence="2">Uncharacterized protein</fullName>
    </submittedName>
</protein>
<name>A0AAW1V4N6_9CUCU</name>
<gene>
    <name evidence="2" type="ORF">WA026_012010</name>
</gene>
<dbReference type="AlphaFoldDB" id="A0AAW1V4N6"/>
<comment type="caution">
    <text evidence="2">The sequence shown here is derived from an EMBL/GenBank/DDBJ whole genome shotgun (WGS) entry which is preliminary data.</text>
</comment>
<evidence type="ECO:0000256" key="1">
    <source>
        <dbReference type="SAM" id="MobiDB-lite"/>
    </source>
</evidence>
<dbReference type="Proteomes" id="UP001431783">
    <property type="component" value="Unassembled WGS sequence"/>
</dbReference>
<organism evidence="2 3">
    <name type="scientific">Henosepilachna vigintioctopunctata</name>
    <dbReference type="NCBI Taxonomy" id="420089"/>
    <lineage>
        <taxon>Eukaryota</taxon>
        <taxon>Metazoa</taxon>
        <taxon>Ecdysozoa</taxon>
        <taxon>Arthropoda</taxon>
        <taxon>Hexapoda</taxon>
        <taxon>Insecta</taxon>
        <taxon>Pterygota</taxon>
        <taxon>Neoptera</taxon>
        <taxon>Endopterygota</taxon>
        <taxon>Coleoptera</taxon>
        <taxon>Polyphaga</taxon>
        <taxon>Cucujiformia</taxon>
        <taxon>Coccinelloidea</taxon>
        <taxon>Coccinellidae</taxon>
        <taxon>Epilachninae</taxon>
        <taxon>Epilachnini</taxon>
        <taxon>Henosepilachna</taxon>
    </lineage>
</organism>
<feature type="region of interest" description="Disordered" evidence="1">
    <location>
        <begin position="1"/>
        <end position="20"/>
    </location>
</feature>
<dbReference type="EMBL" id="JARQZJ010000126">
    <property type="protein sequence ID" value="KAK9890651.1"/>
    <property type="molecule type" value="Genomic_DNA"/>
</dbReference>
<reference evidence="2 3" key="1">
    <citation type="submission" date="2023-03" db="EMBL/GenBank/DDBJ databases">
        <title>Genome insight into feeding habits of ladybird beetles.</title>
        <authorList>
            <person name="Li H.-S."/>
            <person name="Huang Y.-H."/>
            <person name="Pang H."/>
        </authorList>
    </citation>
    <scope>NUCLEOTIDE SEQUENCE [LARGE SCALE GENOMIC DNA]</scope>
    <source>
        <strain evidence="2">SYSU_2023b</strain>
        <tissue evidence="2">Whole body</tissue>
    </source>
</reference>
<keyword evidence="3" id="KW-1185">Reference proteome</keyword>
<evidence type="ECO:0000313" key="3">
    <source>
        <dbReference type="Proteomes" id="UP001431783"/>
    </source>
</evidence>
<sequence>MQQENDLLEEQHRETHPSEIQTRAAIVKDSLVISRITSGAPGNRAVFEAVKKPAGHQEMMDGERVAGMEWWRSWSNGGIWIYRLECVEVQLESVIVIEHPKISGSKDYDTSASERMAFMLIIIHAGS</sequence>
<accession>A0AAW1V4N6</accession>